<dbReference type="InterPro" id="IPR038501">
    <property type="entry name" value="Spore_GerAC_C_sf"/>
</dbReference>
<dbReference type="Proteomes" id="UP000183995">
    <property type="component" value="Unassembled WGS sequence"/>
</dbReference>
<dbReference type="RefSeq" id="WP_073079846.1">
    <property type="nucleotide sequence ID" value="NZ_FQXV01000009.1"/>
</dbReference>
<dbReference type="InterPro" id="IPR046953">
    <property type="entry name" value="Spore_GerAC-like_C"/>
</dbReference>
<evidence type="ECO:0000256" key="6">
    <source>
        <dbReference type="ARBA" id="ARBA00023139"/>
    </source>
</evidence>
<dbReference type="AlphaFoldDB" id="A0A1M5YMZ8"/>
<dbReference type="GO" id="GO:0016020">
    <property type="term" value="C:membrane"/>
    <property type="evidence" value="ECO:0007669"/>
    <property type="project" value="UniProtKB-SubCell"/>
</dbReference>
<dbReference type="InterPro" id="IPR057336">
    <property type="entry name" value="GerAC_N"/>
</dbReference>
<keyword evidence="3" id="KW-0309">Germination</keyword>
<evidence type="ECO:0000259" key="9">
    <source>
        <dbReference type="Pfam" id="PF25198"/>
    </source>
</evidence>
<evidence type="ECO:0000256" key="3">
    <source>
        <dbReference type="ARBA" id="ARBA00022544"/>
    </source>
</evidence>
<feature type="domain" description="Spore germination GerAC-like C-terminal" evidence="8">
    <location>
        <begin position="206"/>
        <end position="372"/>
    </location>
</feature>
<dbReference type="Pfam" id="PF25198">
    <property type="entry name" value="Spore_GerAC_N"/>
    <property type="match status" value="1"/>
</dbReference>
<dbReference type="STRING" id="1123282.SAMN02745823_02675"/>
<dbReference type="OrthoDB" id="9816067at2"/>
<dbReference type="NCBIfam" id="TIGR02887">
    <property type="entry name" value="spore_ger_x_C"/>
    <property type="match status" value="1"/>
</dbReference>
<keyword evidence="7" id="KW-0449">Lipoprotein</keyword>
<dbReference type="PROSITE" id="PS51257">
    <property type="entry name" value="PROKAR_LIPOPROTEIN"/>
    <property type="match status" value="1"/>
</dbReference>
<dbReference type="Gene3D" id="3.30.300.210">
    <property type="entry name" value="Nutrient germinant receptor protein C, domain 3"/>
    <property type="match status" value="1"/>
</dbReference>
<proteinExistence type="inferred from homology"/>
<keyword evidence="11" id="KW-1185">Reference proteome</keyword>
<organism evidence="10 11">
    <name type="scientific">Sporobacter termitidis DSM 10068</name>
    <dbReference type="NCBI Taxonomy" id="1123282"/>
    <lineage>
        <taxon>Bacteria</taxon>
        <taxon>Bacillati</taxon>
        <taxon>Bacillota</taxon>
        <taxon>Clostridia</taxon>
        <taxon>Eubacteriales</taxon>
        <taxon>Oscillospiraceae</taxon>
        <taxon>Sporobacter</taxon>
    </lineage>
</organism>
<evidence type="ECO:0000256" key="2">
    <source>
        <dbReference type="ARBA" id="ARBA00007886"/>
    </source>
</evidence>
<dbReference type="EMBL" id="FQXV01000009">
    <property type="protein sequence ID" value="SHI13288.1"/>
    <property type="molecule type" value="Genomic_DNA"/>
</dbReference>
<sequence length="383" mass="43362">MKRRKIWILLLCYLLISSVLSGCWNYREVESFAIISGFAVDKKDENYLLTFEIVNVESGKDTVISTKHVTSEGTTVFDAVRKTIKMVGKRLYFSHAEVVILSKEVAEEGIVPILDWVARDAEPRSTLHYLVSKEGPAGEILEQQSMTSDVLAYELSDMLKAQRSLSNALDTEEWQFMRDMATKGLSATLPTVRLTNDDNKVLPEISGAAIFKEDKLVGFIDGEDTMTMMFIKDEIKGGLLVNKEYKGDSVTNMSLEILTSKTKLKPRYADNKITMEIVTETNVAIDENGGRDNYLEGEALAKLKSDFETMLQDNIRNLVKSMQEEYDCDTFGFGRAIKIKLPRVWKQIEPQWSEVYKTVEVEVHSTINIRNTSFESKPVKVGD</sequence>
<keyword evidence="5" id="KW-0472">Membrane</keyword>
<evidence type="ECO:0000256" key="4">
    <source>
        <dbReference type="ARBA" id="ARBA00022729"/>
    </source>
</evidence>
<evidence type="ECO:0000256" key="1">
    <source>
        <dbReference type="ARBA" id="ARBA00004635"/>
    </source>
</evidence>
<evidence type="ECO:0000313" key="10">
    <source>
        <dbReference type="EMBL" id="SHI13288.1"/>
    </source>
</evidence>
<dbReference type="Pfam" id="PF05504">
    <property type="entry name" value="Spore_GerAC"/>
    <property type="match status" value="1"/>
</dbReference>
<accession>A0A1M5YMZ8</accession>
<dbReference type="GO" id="GO:0009847">
    <property type="term" value="P:spore germination"/>
    <property type="evidence" value="ECO:0007669"/>
    <property type="project" value="InterPro"/>
</dbReference>
<dbReference type="InterPro" id="IPR008844">
    <property type="entry name" value="Spore_GerAC-like"/>
</dbReference>
<keyword evidence="4" id="KW-0732">Signal</keyword>
<reference evidence="10 11" key="1">
    <citation type="submission" date="2016-11" db="EMBL/GenBank/DDBJ databases">
        <authorList>
            <person name="Jaros S."/>
            <person name="Januszkiewicz K."/>
            <person name="Wedrychowicz H."/>
        </authorList>
    </citation>
    <scope>NUCLEOTIDE SEQUENCE [LARGE SCALE GENOMIC DNA]</scope>
    <source>
        <strain evidence="10 11">DSM 10068</strain>
    </source>
</reference>
<dbReference type="PANTHER" id="PTHR35789">
    <property type="entry name" value="SPORE GERMINATION PROTEIN B3"/>
    <property type="match status" value="1"/>
</dbReference>
<evidence type="ECO:0000256" key="5">
    <source>
        <dbReference type="ARBA" id="ARBA00023136"/>
    </source>
</evidence>
<dbReference type="PANTHER" id="PTHR35789:SF1">
    <property type="entry name" value="SPORE GERMINATION PROTEIN B3"/>
    <property type="match status" value="1"/>
</dbReference>
<evidence type="ECO:0000259" key="8">
    <source>
        <dbReference type="Pfam" id="PF05504"/>
    </source>
</evidence>
<keyword evidence="6" id="KW-0564">Palmitate</keyword>
<dbReference type="Gene3D" id="6.20.190.10">
    <property type="entry name" value="Nutrient germinant receptor protein C, domain 1"/>
    <property type="match status" value="1"/>
</dbReference>
<name>A0A1M5YMZ8_9FIRM</name>
<evidence type="ECO:0000313" key="11">
    <source>
        <dbReference type="Proteomes" id="UP000183995"/>
    </source>
</evidence>
<protein>
    <submittedName>
        <fullName evidence="10">Spore germination protein KC</fullName>
    </submittedName>
</protein>
<feature type="domain" description="Spore germination protein N-terminal" evidence="9">
    <location>
        <begin position="25"/>
        <end position="193"/>
    </location>
</feature>
<comment type="similarity">
    <text evidence="2">Belongs to the GerABKC lipoprotein family.</text>
</comment>
<comment type="subcellular location">
    <subcellularLocation>
        <location evidence="1">Membrane</location>
        <topology evidence="1">Lipid-anchor</topology>
    </subcellularLocation>
</comment>
<gene>
    <name evidence="10" type="ORF">SAMN02745823_02675</name>
</gene>
<evidence type="ECO:0000256" key="7">
    <source>
        <dbReference type="ARBA" id="ARBA00023288"/>
    </source>
</evidence>